<gene>
    <name evidence="4" type="ORF">MMF94_30260</name>
</gene>
<feature type="region of interest" description="Disordered" evidence="1">
    <location>
        <begin position="1"/>
        <end position="44"/>
    </location>
</feature>
<keyword evidence="2" id="KW-1133">Transmembrane helix</keyword>
<dbReference type="InterPro" id="IPR055568">
    <property type="entry name" value="DUF7144"/>
</dbReference>
<feature type="compositionally biased region" description="Gly residues" evidence="1">
    <location>
        <begin position="16"/>
        <end position="29"/>
    </location>
</feature>
<organism evidence="4 5">
    <name type="scientific">Pseudonocardia alaniniphila</name>
    <dbReference type="NCBI Taxonomy" id="75291"/>
    <lineage>
        <taxon>Bacteria</taxon>
        <taxon>Bacillati</taxon>
        <taxon>Actinomycetota</taxon>
        <taxon>Actinomycetes</taxon>
        <taxon>Pseudonocardiales</taxon>
        <taxon>Pseudonocardiaceae</taxon>
        <taxon>Pseudonocardia</taxon>
    </lineage>
</organism>
<protein>
    <recommendedName>
        <fullName evidence="3">DUF7144 domain-containing protein</fullName>
    </recommendedName>
</protein>
<feature type="transmembrane region" description="Helical" evidence="2">
    <location>
        <begin position="148"/>
        <end position="166"/>
    </location>
</feature>
<reference evidence="4 5" key="1">
    <citation type="submission" date="2022-03" db="EMBL/GenBank/DDBJ databases">
        <title>Pseudonocardia alaer sp. nov., a novel actinomycete isolated from reed forest soil.</title>
        <authorList>
            <person name="Wang L."/>
        </authorList>
    </citation>
    <scope>NUCLEOTIDE SEQUENCE [LARGE SCALE GENOMIC DNA]</scope>
    <source>
        <strain evidence="4 5">Y-16303</strain>
    </source>
</reference>
<keyword evidence="5" id="KW-1185">Reference proteome</keyword>
<comment type="caution">
    <text evidence="4">The sequence shown here is derived from an EMBL/GenBank/DDBJ whole genome shotgun (WGS) entry which is preliminary data.</text>
</comment>
<evidence type="ECO:0000256" key="1">
    <source>
        <dbReference type="SAM" id="MobiDB-lite"/>
    </source>
</evidence>
<evidence type="ECO:0000259" key="3">
    <source>
        <dbReference type="Pfam" id="PF23636"/>
    </source>
</evidence>
<dbReference type="EMBL" id="JAKXMK010000029">
    <property type="protein sequence ID" value="MCH6170005.1"/>
    <property type="molecule type" value="Genomic_DNA"/>
</dbReference>
<keyword evidence="2" id="KW-0472">Membrane</keyword>
<name>A0ABS9TN89_9PSEU</name>
<dbReference type="RefSeq" id="WP_241040756.1">
    <property type="nucleotide sequence ID" value="NZ_BAAAJF010000032.1"/>
</dbReference>
<sequence length="173" mass="18019">MSTSPEATPTSSTGSGTPGSGTTGGGTTGAGPTDTTSGYDNATGTETSPWKTGLLVFAGTIMIVGGIFQFLAGLVALFRNEVYVVGLNYVYSFDVTTWGWIHLIIGIIVALAGAAVLTGQIWGRVVGVGLAVISMLTNFMFIPYYPLWSLLIIALDVFVIWALCSADRKALAI</sequence>
<feature type="compositionally biased region" description="Low complexity" evidence="1">
    <location>
        <begin position="1"/>
        <end position="15"/>
    </location>
</feature>
<feature type="transmembrane region" description="Helical" evidence="2">
    <location>
        <begin position="98"/>
        <end position="118"/>
    </location>
</feature>
<dbReference type="Proteomes" id="UP001299970">
    <property type="component" value="Unassembled WGS sequence"/>
</dbReference>
<feature type="transmembrane region" description="Helical" evidence="2">
    <location>
        <begin position="54"/>
        <end position="78"/>
    </location>
</feature>
<evidence type="ECO:0000256" key="2">
    <source>
        <dbReference type="SAM" id="Phobius"/>
    </source>
</evidence>
<keyword evidence="2" id="KW-0812">Transmembrane</keyword>
<evidence type="ECO:0000313" key="5">
    <source>
        <dbReference type="Proteomes" id="UP001299970"/>
    </source>
</evidence>
<feature type="domain" description="DUF7144" evidence="3">
    <location>
        <begin position="55"/>
        <end position="167"/>
    </location>
</feature>
<dbReference type="Pfam" id="PF23636">
    <property type="entry name" value="DUF7144"/>
    <property type="match status" value="1"/>
</dbReference>
<accession>A0ABS9TN89</accession>
<evidence type="ECO:0000313" key="4">
    <source>
        <dbReference type="EMBL" id="MCH6170005.1"/>
    </source>
</evidence>
<proteinExistence type="predicted"/>